<feature type="compositionally biased region" description="Low complexity" evidence="1">
    <location>
        <begin position="13"/>
        <end position="34"/>
    </location>
</feature>
<feature type="non-terminal residue" evidence="2">
    <location>
        <position position="274"/>
    </location>
</feature>
<gene>
    <name evidence="2" type="ORF">FOZ63_010896</name>
</gene>
<feature type="compositionally biased region" description="Pro residues" evidence="1">
    <location>
        <begin position="189"/>
        <end position="203"/>
    </location>
</feature>
<feature type="region of interest" description="Disordered" evidence="1">
    <location>
        <begin position="1"/>
        <end position="34"/>
    </location>
</feature>
<name>A0A7J6NRJ1_PEROL</name>
<sequence length="274" mass="29628">YYSGFGAHSQAVAPRTATSTTRPTTTTTTRTTTTKGRFGSCNRMQFGGMFSMAPSFDTLVDALASGRELKVLPAGLRRAHSLFCDKVKLNPTAWQGQWYVPVNCEDYDHPESSGDGNVICGSYWEAEMFAILWGGYQPELPPTTSSATTTTTTTTQAPTQSAGWWSGFQQFGWMTSGSTQASASEKLAPPKPLPTGTAPPPPRPHTRYPSCTAAQPEFAVAAEMDEIMDLAMDPGRIMKLTPFGFPDAVSLSCDGVEGQPTEWEGSGKWQIRTK</sequence>
<accession>A0A7J6NRJ1</accession>
<feature type="region of interest" description="Disordered" evidence="1">
    <location>
        <begin position="142"/>
        <end position="161"/>
    </location>
</feature>
<evidence type="ECO:0000313" key="2">
    <source>
        <dbReference type="EMBL" id="KAF4686147.1"/>
    </source>
</evidence>
<evidence type="ECO:0000313" key="3">
    <source>
        <dbReference type="Proteomes" id="UP000553632"/>
    </source>
</evidence>
<dbReference type="AlphaFoldDB" id="A0A7J6NRJ1"/>
<dbReference type="EMBL" id="JABANO010040253">
    <property type="protein sequence ID" value="KAF4686147.1"/>
    <property type="molecule type" value="Genomic_DNA"/>
</dbReference>
<organism evidence="2 3">
    <name type="scientific">Perkinsus olseni</name>
    <name type="common">Perkinsus atlanticus</name>
    <dbReference type="NCBI Taxonomy" id="32597"/>
    <lineage>
        <taxon>Eukaryota</taxon>
        <taxon>Sar</taxon>
        <taxon>Alveolata</taxon>
        <taxon>Perkinsozoa</taxon>
        <taxon>Perkinsea</taxon>
        <taxon>Perkinsida</taxon>
        <taxon>Perkinsidae</taxon>
        <taxon>Perkinsus</taxon>
    </lineage>
</organism>
<comment type="caution">
    <text evidence="2">The sequence shown here is derived from an EMBL/GenBank/DDBJ whole genome shotgun (WGS) entry which is preliminary data.</text>
</comment>
<reference evidence="2 3" key="1">
    <citation type="submission" date="2020-04" db="EMBL/GenBank/DDBJ databases">
        <title>Perkinsus olseni comparative genomics.</title>
        <authorList>
            <person name="Bogema D.R."/>
        </authorList>
    </citation>
    <scope>NUCLEOTIDE SEQUENCE [LARGE SCALE GENOMIC DNA]</scope>
    <source>
        <strain evidence="2 3">ATCC PRA-207</strain>
    </source>
</reference>
<dbReference type="Proteomes" id="UP000553632">
    <property type="component" value="Unassembled WGS sequence"/>
</dbReference>
<protein>
    <submittedName>
        <fullName evidence="2">Uncharacterized protein</fullName>
    </submittedName>
</protein>
<keyword evidence="3" id="KW-1185">Reference proteome</keyword>
<evidence type="ECO:0000256" key="1">
    <source>
        <dbReference type="SAM" id="MobiDB-lite"/>
    </source>
</evidence>
<feature type="non-terminal residue" evidence="2">
    <location>
        <position position="1"/>
    </location>
</feature>
<feature type="region of interest" description="Disordered" evidence="1">
    <location>
        <begin position="179"/>
        <end position="208"/>
    </location>
</feature>
<proteinExistence type="predicted"/>